<dbReference type="Pfam" id="PF14111">
    <property type="entry name" value="DUF4283"/>
    <property type="match status" value="1"/>
</dbReference>
<protein>
    <recommendedName>
        <fullName evidence="6">Reverse transcriptase domain-containing protein</fullName>
    </recommendedName>
</protein>
<evidence type="ECO:0008006" key="6">
    <source>
        <dbReference type="Google" id="ProtNLM"/>
    </source>
</evidence>
<accession>A0A061FJJ2</accession>
<dbReference type="Pfam" id="PF13456">
    <property type="entry name" value="RVT_3"/>
    <property type="match status" value="1"/>
</dbReference>
<keyword evidence="5" id="KW-1185">Reference proteome</keyword>
<dbReference type="InterPro" id="IPR040256">
    <property type="entry name" value="At4g02000-like"/>
</dbReference>
<dbReference type="InterPro" id="IPR036397">
    <property type="entry name" value="RNaseH_sf"/>
</dbReference>
<name>A0A061FJJ2_THECC</name>
<dbReference type="PANTHER" id="PTHR31286">
    <property type="entry name" value="GLYCINE-RICH CELL WALL STRUCTURAL PROTEIN 1.8-LIKE"/>
    <property type="match status" value="1"/>
</dbReference>
<dbReference type="Pfam" id="PF00078">
    <property type="entry name" value="RVT_1"/>
    <property type="match status" value="1"/>
</dbReference>
<dbReference type="InParanoid" id="A0A061FJJ2"/>
<proteinExistence type="predicted"/>
<feature type="domain" description="Reverse transcriptase" evidence="1">
    <location>
        <begin position="588"/>
        <end position="725"/>
    </location>
</feature>
<dbReference type="CDD" id="cd01650">
    <property type="entry name" value="RT_nLTR_like"/>
    <property type="match status" value="1"/>
</dbReference>
<organism evidence="4 5">
    <name type="scientific">Theobroma cacao</name>
    <name type="common">Cacao</name>
    <name type="synonym">Cocoa</name>
    <dbReference type="NCBI Taxonomy" id="3641"/>
    <lineage>
        <taxon>Eukaryota</taxon>
        <taxon>Viridiplantae</taxon>
        <taxon>Streptophyta</taxon>
        <taxon>Embryophyta</taxon>
        <taxon>Tracheophyta</taxon>
        <taxon>Spermatophyta</taxon>
        <taxon>Magnoliopsida</taxon>
        <taxon>eudicotyledons</taxon>
        <taxon>Gunneridae</taxon>
        <taxon>Pentapetalae</taxon>
        <taxon>rosids</taxon>
        <taxon>malvids</taxon>
        <taxon>Malvales</taxon>
        <taxon>Malvaceae</taxon>
        <taxon>Byttnerioideae</taxon>
        <taxon>Theobroma</taxon>
    </lineage>
</organism>
<dbReference type="PANTHER" id="PTHR31286:SF179">
    <property type="entry name" value="RNASE H TYPE-1 DOMAIN-CONTAINING PROTEIN"/>
    <property type="match status" value="1"/>
</dbReference>
<sequence length="1176" mass="134507">MMSTPSTSLLANENGGLQAFDSHTQPPTSPRFQTKSFLSIAAGGKPLVIPLNRDPVVYKDRPAAIFYEDKICTLAKPFSLYLVGKFTRMPKLQEVKFAFKGIDLLGAYEIKWLDYKHVIIHLSNDQDFNRIWTRQQWFIAGQKMRIFKWPLEFEAKTESPIVPVWISFPNLKAHLYEKFALLLIVKTIGKPLFVDEATTKGSRPTMARVCVKYDCRKLPIDQVWIVTQKRNTGIVTNGYAQKVEFSHMPNYWDHCCHVGHNETNCLVLGNNSKSLGSMKPQLKGQPKPILNVSKTQTREKIDEEREDKAKGIMVEDIQPATKQTDIYEKERHYSFVLSTEPASLRKHNRGGKGKGVQLSSQLRLIALGFDNDQNNAGNDQLITVRKPILRKKAKPALVNLVSVMNVEDAEVLLEQADPTTSCKRAERERYQLLNKQTMEVEGSRDDFSCSEPSTYMLNMETDSVPSNAPWLVGGDFNSIVSCDERLNGAIPHDGSVEDLSSTLLDCGLLDTGVDFFQNLLKAEQCDISRFDPSITTRIIFATDNEFFCATPSLQEDIIKRDLLEAVLDFFKGTPLPRGITFTTLVLLPKKQNASQWSEFHPISLCTVLNKIVTKLLANRLSKILSSIISENQSGFVNGRLISDNILLAQELIGKINARSRGGNVVLKLDMAKAYDRLNWDFLYLMMEHFALQKILAFLQEYEQVSGQQVNHQKSCFITANGCPLSRRQIKAHATGWENKVLSLGGRITLLRSVLSSLPMYLLQVLKPPAIVIEKIERLFNSFLWGDSNEGKMMHWAAWNKITFPSSEGGLDIRNLKNVFDAFTLKLWWRFYTCDSLWTHFLKTKYCLGQIPQYVQPKLHDSSIWKRMIGGRDVAIQNIRWKIGKGELFFWHDCWMGDQPLVISFPSFRNDMSSVHKFYKGDSWDVDKLRLFLPVNLIDEILLIPFDRTQQDVAYWTLTPNGEFSTWSAWETIRQRQSHNTLGSLIWHRSDTDIAAMWRYNFQLKQRAPPQIVYWRKPFTGEYKLNVGGSSRNGQHAASGGVLRDHTGKLIFGFSENIGTYNSLQGELRALHRGLLLCKDCHIEKLWIEMDALAVIQLIPHSQKGSHDIRYLLESIRKCLNNISYRILHIFREGNQTVDFLSNRGHNHQNLRVFTEAQGKLHGMLKLDRLNLPYVRF</sequence>
<dbReference type="HOGENOM" id="CLU_261871_0_0_1"/>
<evidence type="ECO:0000259" key="2">
    <source>
        <dbReference type="Pfam" id="PF13456"/>
    </source>
</evidence>
<dbReference type="Proteomes" id="UP000026915">
    <property type="component" value="Chromosome 10"/>
</dbReference>
<dbReference type="EMBL" id="CM001888">
    <property type="protein sequence ID" value="EOY17515.1"/>
    <property type="molecule type" value="Genomic_DNA"/>
</dbReference>
<dbReference type="SUPFAM" id="SSF53098">
    <property type="entry name" value="Ribonuclease H-like"/>
    <property type="match status" value="1"/>
</dbReference>
<dbReference type="InterPro" id="IPR044730">
    <property type="entry name" value="RNase_H-like_dom_plant"/>
</dbReference>
<dbReference type="InterPro" id="IPR000477">
    <property type="entry name" value="RT_dom"/>
</dbReference>
<dbReference type="CDD" id="cd06222">
    <property type="entry name" value="RNase_H_like"/>
    <property type="match status" value="1"/>
</dbReference>
<dbReference type="InterPro" id="IPR025558">
    <property type="entry name" value="DUF4283"/>
</dbReference>
<dbReference type="GO" id="GO:0004523">
    <property type="term" value="F:RNA-DNA hybrid ribonuclease activity"/>
    <property type="evidence" value="ECO:0007669"/>
    <property type="project" value="InterPro"/>
</dbReference>
<dbReference type="eggNOG" id="KOG1075">
    <property type="taxonomic scope" value="Eukaryota"/>
</dbReference>
<dbReference type="Gene3D" id="3.30.420.10">
    <property type="entry name" value="Ribonuclease H-like superfamily/Ribonuclease H"/>
    <property type="match status" value="1"/>
</dbReference>
<evidence type="ECO:0000259" key="3">
    <source>
        <dbReference type="Pfam" id="PF14111"/>
    </source>
</evidence>
<reference evidence="4 5" key="1">
    <citation type="journal article" date="2013" name="Genome Biol.">
        <title>The genome sequence of the most widely cultivated cacao type and its use to identify candidate genes regulating pod color.</title>
        <authorList>
            <person name="Motamayor J.C."/>
            <person name="Mockaitis K."/>
            <person name="Schmutz J."/>
            <person name="Haiminen N."/>
            <person name="Iii D.L."/>
            <person name="Cornejo O."/>
            <person name="Findley S.D."/>
            <person name="Zheng P."/>
            <person name="Utro F."/>
            <person name="Royaert S."/>
            <person name="Saski C."/>
            <person name="Jenkins J."/>
            <person name="Podicheti R."/>
            <person name="Zhao M."/>
            <person name="Scheffler B.E."/>
            <person name="Stack J.C."/>
            <person name="Feltus F.A."/>
            <person name="Mustiga G.M."/>
            <person name="Amores F."/>
            <person name="Phillips W."/>
            <person name="Marelli J.P."/>
            <person name="May G.D."/>
            <person name="Shapiro H."/>
            <person name="Ma J."/>
            <person name="Bustamante C.D."/>
            <person name="Schnell R.J."/>
            <person name="Main D."/>
            <person name="Gilbert D."/>
            <person name="Parida L."/>
            <person name="Kuhn D.N."/>
        </authorList>
    </citation>
    <scope>NUCLEOTIDE SEQUENCE [LARGE SCALE GENOMIC DNA]</scope>
    <source>
        <strain evidence="5">cv. Matina 1-6</strain>
    </source>
</reference>
<feature type="domain" description="DUF4283" evidence="3">
    <location>
        <begin position="79"/>
        <end position="154"/>
    </location>
</feature>
<evidence type="ECO:0000313" key="4">
    <source>
        <dbReference type="EMBL" id="EOY17515.1"/>
    </source>
</evidence>
<gene>
    <name evidence="4" type="ORF">TCM_042331</name>
</gene>
<dbReference type="Gramene" id="EOY17515">
    <property type="protein sequence ID" value="EOY17515"/>
    <property type="gene ID" value="TCM_042331"/>
</dbReference>
<evidence type="ECO:0000313" key="5">
    <source>
        <dbReference type="Proteomes" id="UP000026915"/>
    </source>
</evidence>
<dbReference type="InterPro" id="IPR012337">
    <property type="entry name" value="RNaseH-like_sf"/>
</dbReference>
<evidence type="ECO:0000259" key="1">
    <source>
        <dbReference type="Pfam" id="PF00078"/>
    </source>
</evidence>
<dbReference type="InterPro" id="IPR002156">
    <property type="entry name" value="RNaseH_domain"/>
</dbReference>
<dbReference type="AlphaFoldDB" id="A0A061FJJ2"/>
<feature type="domain" description="RNase H type-1" evidence="2">
    <location>
        <begin position="1030"/>
        <end position="1143"/>
    </location>
</feature>
<dbReference type="GO" id="GO:0003676">
    <property type="term" value="F:nucleic acid binding"/>
    <property type="evidence" value="ECO:0007669"/>
    <property type="project" value="InterPro"/>
</dbReference>